<name>A0A6V7VFU4_MELEN</name>
<accession>A0A6V7VFU4</accession>
<organism evidence="1 2">
    <name type="scientific">Meloidogyne enterolobii</name>
    <name type="common">Root-knot nematode worm</name>
    <name type="synonym">Meloidogyne mayaguensis</name>
    <dbReference type="NCBI Taxonomy" id="390850"/>
    <lineage>
        <taxon>Eukaryota</taxon>
        <taxon>Metazoa</taxon>
        <taxon>Ecdysozoa</taxon>
        <taxon>Nematoda</taxon>
        <taxon>Chromadorea</taxon>
        <taxon>Rhabditida</taxon>
        <taxon>Tylenchina</taxon>
        <taxon>Tylenchomorpha</taxon>
        <taxon>Tylenchoidea</taxon>
        <taxon>Meloidogynidae</taxon>
        <taxon>Meloidogyninae</taxon>
        <taxon>Meloidogyne</taxon>
    </lineage>
</organism>
<reference evidence="1 2" key="1">
    <citation type="submission" date="2020-08" db="EMBL/GenBank/DDBJ databases">
        <authorList>
            <person name="Koutsovoulos G."/>
            <person name="Danchin GJ E."/>
        </authorList>
    </citation>
    <scope>NUCLEOTIDE SEQUENCE [LARGE SCALE GENOMIC DNA]</scope>
</reference>
<protein>
    <submittedName>
        <fullName evidence="1">Uncharacterized protein</fullName>
    </submittedName>
</protein>
<evidence type="ECO:0000313" key="1">
    <source>
        <dbReference type="EMBL" id="CAD2173825.1"/>
    </source>
</evidence>
<comment type="caution">
    <text evidence="1">The sequence shown here is derived from an EMBL/GenBank/DDBJ whole genome shotgun (WGS) entry which is preliminary data.</text>
</comment>
<dbReference type="EMBL" id="CAJEWN010000224">
    <property type="protein sequence ID" value="CAD2173825.1"/>
    <property type="molecule type" value="Genomic_DNA"/>
</dbReference>
<dbReference type="AlphaFoldDB" id="A0A6V7VFU4"/>
<evidence type="ECO:0000313" key="2">
    <source>
        <dbReference type="Proteomes" id="UP000580250"/>
    </source>
</evidence>
<dbReference type="Proteomes" id="UP000580250">
    <property type="component" value="Unassembled WGS sequence"/>
</dbReference>
<gene>
    <name evidence="1" type="ORF">MENT_LOCUS25455</name>
</gene>
<sequence length="41" mass="4914">MTLLPYSKITTNIVRPRNFVWHKGSLEKLETNLNNRMDRII</sequence>
<proteinExistence type="predicted"/>